<gene>
    <name evidence="2" type="ORF">FOZ62_014548</name>
</gene>
<dbReference type="SUPFAM" id="SSF53098">
    <property type="entry name" value="Ribonuclease H-like"/>
    <property type="match status" value="1"/>
</dbReference>
<dbReference type="InterPro" id="IPR050951">
    <property type="entry name" value="Retrovirus_Pol_polyprotein"/>
</dbReference>
<dbReference type="GO" id="GO:0015074">
    <property type="term" value="P:DNA integration"/>
    <property type="evidence" value="ECO:0007669"/>
    <property type="project" value="InterPro"/>
</dbReference>
<dbReference type="EMBL" id="JABANM010002503">
    <property type="protein sequence ID" value="KAF4752449.1"/>
    <property type="molecule type" value="Genomic_DNA"/>
</dbReference>
<organism evidence="2 3">
    <name type="scientific">Perkinsus olseni</name>
    <name type="common">Perkinsus atlanticus</name>
    <dbReference type="NCBI Taxonomy" id="32597"/>
    <lineage>
        <taxon>Eukaryota</taxon>
        <taxon>Sar</taxon>
        <taxon>Alveolata</taxon>
        <taxon>Perkinsozoa</taxon>
        <taxon>Perkinsea</taxon>
        <taxon>Perkinsida</taxon>
        <taxon>Perkinsidae</taxon>
        <taxon>Perkinsus</taxon>
    </lineage>
</organism>
<proteinExistence type="predicted"/>
<dbReference type="PROSITE" id="PS50994">
    <property type="entry name" value="INTEGRASE"/>
    <property type="match status" value="1"/>
</dbReference>
<dbReference type="PANTHER" id="PTHR37984">
    <property type="entry name" value="PROTEIN CBG26694"/>
    <property type="match status" value="1"/>
</dbReference>
<dbReference type="InterPro" id="IPR001584">
    <property type="entry name" value="Integrase_cat-core"/>
</dbReference>
<accession>A0A7J6U431</accession>
<comment type="caution">
    <text evidence="2">The sequence shown here is derived from an EMBL/GenBank/DDBJ whole genome shotgun (WGS) entry which is preliminary data.</text>
</comment>
<evidence type="ECO:0000259" key="1">
    <source>
        <dbReference type="PROSITE" id="PS50994"/>
    </source>
</evidence>
<feature type="domain" description="Integrase catalytic" evidence="1">
    <location>
        <begin position="149"/>
        <end position="255"/>
    </location>
</feature>
<feature type="non-terminal residue" evidence="2">
    <location>
        <position position="255"/>
    </location>
</feature>
<sequence length="255" mass="28041">LHATLVENRLRTLRDMLDEMQIDLTVTLIPSERNLADPLSRPPLYCLLPSAAPPAVALPAAPALEPFPRDDDGRVVLTSRADFLVLARALHDHEGSQSLYGPLRDLVSFPDLREHCRAFVRDCPSCSVGTVTVSAAVECGLADRPVVPRASEPWESVHMDIAGPYKNQELYVTTLVDNFSGYLVTKVSKSTPTAHVTSALFREVLERFNTLPRTVYHDGGSQFLAAEFLAAIRWASAAVCRSPVHSSWVNGKVER</sequence>
<dbReference type="Gene3D" id="3.30.420.10">
    <property type="entry name" value="Ribonuclease H-like superfamily/Ribonuclease H"/>
    <property type="match status" value="1"/>
</dbReference>
<dbReference type="Proteomes" id="UP000574390">
    <property type="component" value="Unassembled WGS sequence"/>
</dbReference>
<dbReference type="AlphaFoldDB" id="A0A7J6U431"/>
<dbReference type="Pfam" id="PF00665">
    <property type="entry name" value="rve"/>
    <property type="match status" value="1"/>
</dbReference>
<dbReference type="GO" id="GO:0003676">
    <property type="term" value="F:nucleic acid binding"/>
    <property type="evidence" value="ECO:0007669"/>
    <property type="project" value="InterPro"/>
</dbReference>
<feature type="non-terminal residue" evidence="2">
    <location>
        <position position="1"/>
    </location>
</feature>
<dbReference type="PANTHER" id="PTHR37984:SF5">
    <property type="entry name" value="PROTEIN NYNRIN-LIKE"/>
    <property type="match status" value="1"/>
</dbReference>
<reference evidence="2 3" key="1">
    <citation type="submission" date="2020-04" db="EMBL/GenBank/DDBJ databases">
        <title>Perkinsus olseni comparative genomics.</title>
        <authorList>
            <person name="Bogema D.R."/>
        </authorList>
    </citation>
    <scope>NUCLEOTIDE SEQUENCE [LARGE SCALE GENOMIC DNA]</scope>
    <source>
        <strain evidence="2">ATCC PRA-205</strain>
    </source>
</reference>
<dbReference type="InterPro" id="IPR036397">
    <property type="entry name" value="RNaseH_sf"/>
</dbReference>
<name>A0A7J6U431_PEROL</name>
<dbReference type="InterPro" id="IPR012337">
    <property type="entry name" value="RNaseH-like_sf"/>
</dbReference>
<evidence type="ECO:0000313" key="3">
    <source>
        <dbReference type="Proteomes" id="UP000574390"/>
    </source>
</evidence>
<protein>
    <recommendedName>
        <fullName evidence="1">Integrase catalytic domain-containing protein</fullName>
    </recommendedName>
</protein>
<evidence type="ECO:0000313" key="2">
    <source>
        <dbReference type="EMBL" id="KAF4752449.1"/>
    </source>
</evidence>